<evidence type="ECO:0000256" key="7">
    <source>
        <dbReference type="ARBA" id="ARBA00023136"/>
    </source>
</evidence>
<dbReference type="PANTHER" id="PTHR42810">
    <property type="entry name" value="PURINE PERMEASE C1399.01C-RELATED"/>
    <property type="match status" value="1"/>
</dbReference>
<reference evidence="9 10" key="1">
    <citation type="submission" date="2014-12" db="EMBL/GenBank/DDBJ databases">
        <title>Draft genome sequence of Terrisporobacter sp. 08-306576, isolated from the blood culture of a bacteremia patient.</title>
        <authorList>
            <person name="Lund L.C."/>
            <person name="Sydenham T.V."/>
            <person name="Hogh S.V."/>
            <person name="Skov M.N."/>
            <person name="Kemp M."/>
            <person name="Justesen U.S."/>
        </authorList>
    </citation>
    <scope>NUCLEOTIDE SEQUENCE [LARGE SCALE GENOMIC DNA]</scope>
    <source>
        <strain evidence="9 10">08-306576</strain>
    </source>
</reference>
<dbReference type="NCBIfam" id="TIGR03173">
    <property type="entry name" value="pbuX"/>
    <property type="match status" value="1"/>
</dbReference>
<keyword evidence="5 8" id="KW-0812">Transmembrane</keyword>
<evidence type="ECO:0000313" key="9">
    <source>
        <dbReference type="EMBL" id="KHS55505.1"/>
    </source>
</evidence>
<dbReference type="PROSITE" id="PS01116">
    <property type="entry name" value="XANTH_URACIL_PERMASE"/>
    <property type="match status" value="1"/>
</dbReference>
<evidence type="ECO:0000256" key="2">
    <source>
        <dbReference type="ARBA" id="ARBA00008821"/>
    </source>
</evidence>
<comment type="caution">
    <text evidence="9">The sequence shown here is derived from an EMBL/GenBank/DDBJ whole genome shotgun (WGS) entry which is preliminary data.</text>
</comment>
<keyword evidence="10" id="KW-1185">Reference proteome</keyword>
<dbReference type="STRING" id="1577792.QX51_19160"/>
<comment type="similarity">
    <text evidence="2">Belongs to the nucleobase:cation symporter-2 (NCS2) (TC 2.A.40) family.</text>
</comment>
<evidence type="ECO:0000256" key="5">
    <source>
        <dbReference type="ARBA" id="ARBA00022692"/>
    </source>
</evidence>
<dbReference type="Pfam" id="PF00860">
    <property type="entry name" value="Xan_ur_permease"/>
    <property type="match status" value="1"/>
</dbReference>
<feature type="transmembrane region" description="Helical" evidence="8">
    <location>
        <begin position="376"/>
        <end position="397"/>
    </location>
</feature>
<dbReference type="InterPro" id="IPR006042">
    <property type="entry name" value="Xan_ur_permease"/>
</dbReference>
<dbReference type="PANTHER" id="PTHR42810:SF2">
    <property type="entry name" value="PURINE PERMEASE C1399.01C-RELATED"/>
    <property type="match status" value="1"/>
</dbReference>
<evidence type="ECO:0000256" key="8">
    <source>
        <dbReference type="SAM" id="Phobius"/>
    </source>
</evidence>
<keyword evidence="7 8" id="KW-0472">Membrane</keyword>
<dbReference type="Proteomes" id="UP000031189">
    <property type="component" value="Unassembled WGS sequence"/>
</dbReference>
<proteinExistence type="inferred from homology"/>
<organism evidence="9 10">
    <name type="scientific">Terrisporobacter othiniensis</name>
    <dbReference type="NCBI Taxonomy" id="1577792"/>
    <lineage>
        <taxon>Bacteria</taxon>
        <taxon>Bacillati</taxon>
        <taxon>Bacillota</taxon>
        <taxon>Clostridia</taxon>
        <taxon>Peptostreptococcales</taxon>
        <taxon>Peptostreptococcaceae</taxon>
        <taxon>Terrisporobacter</taxon>
    </lineage>
</organism>
<comment type="subcellular location">
    <subcellularLocation>
        <location evidence="1">Cell membrane</location>
        <topology evidence="1">Multi-pass membrane protein</topology>
    </subcellularLocation>
</comment>
<accession>A0A0B3WLP1</accession>
<keyword evidence="6 8" id="KW-1133">Transmembrane helix</keyword>
<evidence type="ECO:0000256" key="1">
    <source>
        <dbReference type="ARBA" id="ARBA00004651"/>
    </source>
</evidence>
<gene>
    <name evidence="9" type="ORF">QX51_19160</name>
</gene>
<evidence type="ECO:0000256" key="3">
    <source>
        <dbReference type="ARBA" id="ARBA00022448"/>
    </source>
</evidence>
<feature type="transmembrane region" description="Helical" evidence="8">
    <location>
        <begin position="132"/>
        <end position="153"/>
    </location>
</feature>
<protein>
    <submittedName>
        <fullName evidence="9">Uracil permease</fullName>
    </submittedName>
</protein>
<name>A0A0B3WLP1_9FIRM</name>
<dbReference type="NCBIfam" id="NF037981">
    <property type="entry name" value="NCS2_1"/>
    <property type="match status" value="1"/>
</dbReference>
<feature type="transmembrane region" description="Helical" evidence="8">
    <location>
        <begin position="105"/>
        <end position="125"/>
    </location>
</feature>
<feature type="transmembrane region" description="Helical" evidence="8">
    <location>
        <begin position="314"/>
        <end position="333"/>
    </location>
</feature>
<dbReference type="EMBL" id="JWHR01000165">
    <property type="protein sequence ID" value="KHS55505.1"/>
    <property type="molecule type" value="Genomic_DNA"/>
</dbReference>
<dbReference type="AlphaFoldDB" id="A0A0B3WLP1"/>
<dbReference type="RefSeq" id="WP_039681496.1">
    <property type="nucleotide sequence ID" value="NZ_JWHR01000165.1"/>
</dbReference>
<feature type="transmembrane region" description="Helical" evidence="8">
    <location>
        <begin position="21"/>
        <end position="44"/>
    </location>
</feature>
<feature type="transmembrane region" description="Helical" evidence="8">
    <location>
        <begin position="191"/>
        <end position="211"/>
    </location>
</feature>
<dbReference type="GO" id="GO:0005886">
    <property type="term" value="C:plasma membrane"/>
    <property type="evidence" value="ECO:0007669"/>
    <property type="project" value="UniProtKB-SubCell"/>
</dbReference>
<feature type="transmembrane region" description="Helical" evidence="8">
    <location>
        <begin position="231"/>
        <end position="251"/>
    </location>
</feature>
<feature type="transmembrane region" description="Helical" evidence="8">
    <location>
        <begin position="165"/>
        <end position="184"/>
    </location>
</feature>
<keyword evidence="3" id="KW-0813">Transport</keyword>
<feature type="transmembrane region" description="Helical" evidence="8">
    <location>
        <begin position="80"/>
        <end position="99"/>
    </location>
</feature>
<feature type="transmembrane region" description="Helical" evidence="8">
    <location>
        <begin position="403"/>
        <end position="427"/>
    </location>
</feature>
<dbReference type="OrthoDB" id="9805749at2"/>
<dbReference type="InterPro" id="IPR006043">
    <property type="entry name" value="NCS2"/>
</dbReference>
<dbReference type="InterPro" id="IPR017588">
    <property type="entry name" value="UacT-like"/>
</dbReference>
<evidence type="ECO:0000256" key="4">
    <source>
        <dbReference type="ARBA" id="ARBA00022475"/>
    </source>
</evidence>
<evidence type="ECO:0000256" key="6">
    <source>
        <dbReference type="ARBA" id="ARBA00022989"/>
    </source>
</evidence>
<evidence type="ECO:0000313" key="10">
    <source>
        <dbReference type="Proteomes" id="UP000031189"/>
    </source>
</evidence>
<feature type="transmembrane region" description="Helical" evidence="8">
    <location>
        <begin position="339"/>
        <end position="364"/>
    </location>
</feature>
<dbReference type="GO" id="GO:0042907">
    <property type="term" value="F:xanthine transmembrane transporter activity"/>
    <property type="evidence" value="ECO:0007669"/>
    <property type="project" value="TreeGrafter"/>
</dbReference>
<dbReference type="NCBIfam" id="TIGR00801">
    <property type="entry name" value="ncs2"/>
    <property type="match status" value="1"/>
</dbReference>
<keyword evidence="4" id="KW-1003">Cell membrane</keyword>
<sequence>MNKKVIYQLDGRPKLTEAIPLGLQHVLAMFVGNVTPLIIISNVLNLDPQIKASLIQCAMFVSGLVTLIQCYPLGPVGAKLPIVMGTSFGFVPAATAIGVKYGMSGILGACLIGAIFQVLVGGLVLKRIRKYFPPVVTGIVVLTMGIALLPTGVNYFAGGVGAADFASPSNLLLGTIVLITVIFFKQYTKGMLSISSVLIGLIIGYIVAIPMGKIDFSSLSQAALLSVPVPFQLGFEFHMDAIIAMIFVYMVSTVETIGDTTAIASSGLGREASEKEIVGAVLADGIGSLVGAIFSVLPNTSFGQNVGIVAMTKIVNRFVIATGAFILIIAGIFPKVGALISLMPASVLGGASIVMFSMIVVSGIKLITTDKLSERNAMIVAVSLGLGLGVAYVPGFFDAFPESIQLIFGESKTVLPAILAVVLNIVLPKEEICEDKALTA</sequence>
<feature type="transmembrane region" description="Helical" evidence="8">
    <location>
        <begin position="50"/>
        <end position="68"/>
    </location>
</feature>